<sequence length="876" mass="100227">MSGIEAVFGVVTGAAGLVSLSIELGRCAVRLGRIYHTAREAPRIIETLVFDLETMAICLRDLEQHRLHDTHSGVLLARCITSSQQRTAEIVRLVDKMERHMTDHVSVKGKLYTAFKERNVKELLDDLEKAKSSLMLAFSMYCSAEQRQRAQEHSNLLSDIQAQLLTIRSPPQSQMLISSIGTTAASGSAWTATQQMHNTQTLSVQVDEQNKPDTHCTVGPGKRKNNKTRFLISLRFPTQLCSRVWDFALTRAQCGWDIQLRTYNVVPYHSLIFRCCRNGDLAGVQRLITGGKGTPLDVYDRGGNRWGTLLEQAALYGQVEVCRYLLTHSSWLDRATTLSDALGYYALSAFSDDHYRAEEMYRLFIEAPGFDADLYTSPLRYAWIYGCQSERCLDIILTNQFSGFCRLPLEARFELAVQTGVQSCMERAGFLKCIGLGKSDQRLANLRSSSGLTILHYVARRLWTLVTYFFCPYHRITEWFDLGVRVLINGADPYGVAPGDDQSSVRRFFMNQDVKQEYYWQTTALLDCMGIADFEVLRYAGGWIYTEMMDALRIWIEMVQKAGLDLCKYGAKESQIWDSLVLRGLEERRCHGSMPVEQDRLESVRVERLVYGPTPADWSLKVSYSQTLYVHKLIPLPGAFGPKSSLPDQIIWFPDEEEETEGSWTIVQKKRLVPAAADLRDLVSSSCGPFMELLDETQDDSGVIMLMQHRASRSPGLRPRSHSEPPHLRRREVDYYAQRSSHRRYWLGKCHLCPFDSRWKLGCVEASVEGLQRLRDYTAWHVFNVRGCAKGLSSRCYSVQESRRWRANSFLKEITDCQDGFRQERFLNDAQRSLRHTFTQDCPQGCSKVHLDQLHVPEALRHWHPQRSYEDFNMSQ</sequence>
<dbReference type="Proteomes" id="UP000053789">
    <property type="component" value="Unassembled WGS sequence"/>
</dbReference>
<evidence type="ECO:0008006" key="3">
    <source>
        <dbReference type="Google" id="ProtNLM"/>
    </source>
</evidence>
<dbReference type="RefSeq" id="XP_016624131.1">
    <property type="nucleotide sequence ID" value="XM_016758803.1"/>
</dbReference>
<dbReference type="OrthoDB" id="3200163at2759"/>
<accession>A0A0D2GGJ1</accession>
<protein>
    <recommendedName>
        <fullName evidence="3">Fungal N-terminal domain-containing protein</fullName>
    </recommendedName>
</protein>
<proteinExistence type="predicted"/>
<name>A0A0D2GGJ1_CLAB1</name>
<dbReference type="VEuPathDB" id="FungiDB:Z519_01046"/>
<evidence type="ECO:0000313" key="1">
    <source>
        <dbReference type="EMBL" id="KIW97462.1"/>
    </source>
</evidence>
<dbReference type="EMBL" id="KN846981">
    <property type="protein sequence ID" value="KIW97462.1"/>
    <property type="molecule type" value="Genomic_DNA"/>
</dbReference>
<dbReference type="Gene3D" id="1.25.40.20">
    <property type="entry name" value="Ankyrin repeat-containing domain"/>
    <property type="match status" value="1"/>
</dbReference>
<dbReference type="SUPFAM" id="SSF48403">
    <property type="entry name" value="Ankyrin repeat"/>
    <property type="match status" value="1"/>
</dbReference>
<dbReference type="AlphaFoldDB" id="A0A0D2GGJ1"/>
<dbReference type="HOGENOM" id="CLU_014886_0_0_1"/>
<evidence type="ECO:0000313" key="2">
    <source>
        <dbReference type="Proteomes" id="UP000053789"/>
    </source>
</evidence>
<dbReference type="PANTHER" id="PTHR36167">
    <property type="entry name" value="C2H2 FINGER DOMAIN TRANSCRIPTION FACTOR (EUROFUNG)-RELATED"/>
    <property type="match status" value="1"/>
</dbReference>
<keyword evidence="2" id="KW-1185">Reference proteome</keyword>
<reference evidence="1" key="1">
    <citation type="submission" date="2015-01" db="EMBL/GenBank/DDBJ databases">
        <title>The Genome Sequence of Cladophialophora bantiana CBS 173.52.</title>
        <authorList>
            <consortium name="The Broad Institute Genomics Platform"/>
            <person name="Cuomo C."/>
            <person name="de Hoog S."/>
            <person name="Gorbushina A."/>
            <person name="Stielow B."/>
            <person name="Teixiera M."/>
            <person name="Abouelleil A."/>
            <person name="Chapman S.B."/>
            <person name="Priest M."/>
            <person name="Young S.K."/>
            <person name="Wortman J."/>
            <person name="Nusbaum C."/>
            <person name="Birren B."/>
        </authorList>
    </citation>
    <scope>NUCLEOTIDE SEQUENCE [LARGE SCALE GENOMIC DNA]</scope>
    <source>
        <strain evidence="1">CBS 173.52</strain>
    </source>
</reference>
<dbReference type="GeneID" id="27693974"/>
<dbReference type="InterPro" id="IPR039327">
    <property type="entry name" value="CON7-like"/>
</dbReference>
<organism evidence="1 2">
    <name type="scientific">Cladophialophora bantiana (strain ATCC 10958 / CBS 173.52 / CDC B-1940 / NIH 8579)</name>
    <name type="common">Xylohypha bantiana</name>
    <dbReference type="NCBI Taxonomy" id="1442370"/>
    <lineage>
        <taxon>Eukaryota</taxon>
        <taxon>Fungi</taxon>
        <taxon>Dikarya</taxon>
        <taxon>Ascomycota</taxon>
        <taxon>Pezizomycotina</taxon>
        <taxon>Eurotiomycetes</taxon>
        <taxon>Chaetothyriomycetidae</taxon>
        <taxon>Chaetothyriales</taxon>
        <taxon>Herpotrichiellaceae</taxon>
        <taxon>Cladophialophora</taxon>
    </lineage>
</organism>
<gene>
    <name evidence="1" type="ORF">Z519_01046</name>
</gene>
<dbReference type="PANTHER" id="PTHR36167:SF3">
    <property type="entry name" value="C2H2 FINGER DOMAIN TRANSCRIPTION FACTOR (EUROFUNG)-RELATED"/>
    <property type="match status" value="1"/>
</dbReference>
<dbReference type="InterPro" id="IPR036770">
    <property type="entry name" value="Ankyrin_rpt-contain_sf"/>
</dbReference>
<dbReference type="GO" id="GO:0006355">
    <property type="term" value="P:regulation of DNA-templated transcription"/>
    <property type="evidence" value="ECO:0007669"/>
    <property type="project" value="InterPro"/>
</dbReference>